<dbReference type="Gene3D" id="3.30.565.10">
    <property type="entry name" value="Histidine kinase-like ATPase, C-terminal domain"/>
    <property type="match status" value="1"/>
</dbReference>
<dbReference type="InterPro" id="IPR050482">
    <property type="entry name" value="Sensor_HK_TwoCompSys"/>
</dbReference>
<reference evidence="8 9" key="1">
    <citation type="journal article" date="2023" name="Int. J. Syst. Evol. Microbiol.">
        <title>Methylocystis iwaonis sp. nov., a type II methane-oxidizing bacterium from surface soil of a rice paddy field in Japan, and emended description of the genus Methylocystis (ex Whittenbury et al. 1970) Bowman et al. 1993.</title>
        <authorList>
            <person name="Kaise H."/>
            <person name="Sawadogo J.B."/>
            <person name="Alam M.S."/>
            <person name="Ueno C."/>
            <person name="Dianou D."/>
            <person name="Shinjo R."/>
            <person name="Asakawa S."/>
        </authorList>
    </citation>
    <scope>NUCLEOTIDE SEQUENCE [LARGE SCALE GENOMIC DNA]</scope>
    <source>
        <strain evidence="8 9">SS37A-Re</strain>
    </source>
</reference>
<evidence type="ECO:0000256" key="1">
    <source>
        <dbReference type="ARBA" id="ARBA00004370"/>
    </source>
</evidence>
<dbReference type="PROSITE" id="PS50885">
    <property type="entry name" value="HAMP"/>
    <property type="match status" value="1"/>
</dbReference>
<keyword evidence="6" id="KW-0812">Transmembrane</keyword>
<evidence type="ECO:0000313" key="9">
    <source>
        <dbReference type="Proteomes" id="UP001317629"/>
    </source>
</evidence>
<dbReference type="SMART" id="SM00304">
    <property type="entry name" value="HAMP"/>
    <property type="match status" value="1"/>
</dbReference>
<evidence type="ECO:0000256" key="4">
    <source>
        <dbReference type="ARBA" id="ARBA00022777"/>
    </source>
</evidence>
<evidence type="ECO:0000313" key="8">
    <source>
        <dbReference type="EMBL" id="BDV33296.1"/>
    </source>
</evidence>
<keyword evidence="2" id="KW-0597">Phosphoprotein</keyword>
<dbReference type="SMART" id="SM00387">
    <property type="entry name" value="HATPase_c"/>
    <property type="match status" value="1"/>
</dbReference>
<keyword evidence="3" id="KW-0808">Transferase</keyword>
<sequence>MQLMFRLILRLIGVVLLCLAVTAGWVMADAHHRIGAETAASAERASKGLENLFWREILWRRSLRDDRLLLPPTEWETLETLKLIAPGVCISFRSGANQEPRRLCSQIDSVGTPAPKWFAAAYESLFGGQAPVSRRVSVRDPGALVVATADPGAAVRQAWSQISVVLTVAAAMAVGICLLAAFVIAHALAPTGRIVDGLHDLEAGNYRRRIDVEGAGEFGLIARAVNDLAARLAQITAERMALTKRLFEVQEDERRALARDLHDEFGQCLTATIAFAAAIEAGAPDRPDLAQDARAIGRTAKRMMATLRQTLARLRSQDLEELGLEACLIQLVAGWNAQTSPKAVVHLDVLGNLAAVPAAVSTSLYRIAQECLTNAMRHGDPHDVYLRVERLAANDGLVALTVEDDGGGDPASLDQSTGHGVLGMRERVAAFGGRLTVGQAARGVKIAAQIPLAALSAPAPMELPSAA</sequence>
<dbReference type="Pfam" id="PF00672">
    <property type="entry name" value="HAMP"/>
    <property type="match status" value="1"/>
</dbReference>
<dbReference type="InterPro" id="IPR003660">
    <property type="entry name" value="HAMP_dom"/>
</dbReference>
<dbReference type="Gene3D" id="6.10.340.10">
    <property type="match status" value="1"/>
</dbReference>
<accession>A0ABM8E626</accession>
<gene>
    <name evidence="8" type="ORF">SS37A_08250</name>
</gene>
<dbReference type="GO" id="GO:0016301">
    <property type="term" value="F:kinase activity"/>
    <property type="evidence" value="ECO:0007669"/>
    <property type="project" value="UniProtKB-KW"/>
</dbReference>
<evidence type="ECO:0000256" key="3">
    <source>
        <dbReference type="ARBA" id="ARBA00022679"/>
    </source>
</evidence>
<feature type="domain" description="HAMP" evidence="7">
    <location>
        <begin position="185"/>
        <end position="237"/>
    </location>
</feature>
<keyword evidence="6" id="KW-1133">Transmembrane helix</keyword>
<dbReference type="Proteomes" id="UP001317629">
    <property type="component" value="Chromosome"/>
</dbReference>
<dbReference type="InterPro" id="IPR036890">
    <property type="entry name" value="HATPase_C_sf"/>
</dbReference>
<evidence type="ECO:0000256" key="6">
    <source>
        <dbReference type="SAM" id="Phobius"/>
    </source>
</evidence>
<feature type="transmembrane region" description="Helical" evidence="6">
    <location>
        <begin position="164"/>
        <end position="189"/>
    </location>
</feature>
<dbReference type="PANTHER" id="PTHR24421:SF58">
    <property type="entry name" value="SIGNAL TRANSDUCTION HISTIDINE-PROTEIN KINASE_PHOSPHATASE UHPB"/>
    <property type="match status" value="1"/>
</dbReference>
<keyword evidence="5" id="KW-0902">Two-component regulatory system</keyword>
<keyword evidence="4 8" id="KW-0418">Kinase</keyword>
<dbReference type="Pfam" id="PF02518">
    <property type="entry name" value="HATPase_c"/>
    <property type="match status" value="1"/>
</dbReference>
<dbReference type="CDD" id="cd16917">
    <property type="entry name" value="HATPase_UhpB-NarQ-NarX-like"/>
    <property type="match status" value="1"/>
</dbReference>
<protein>
    <submittedName>
        <fullName evidence="8">Histidine kinase</fullName>
    </submittedName>
</protein>
<dbReference type="InterPro" id="IPR011712">
    <property type="entry name" value="Sig_transdc_His_kin_sub3_dim/P"/>
</dbReference>
<evidence type="ECO:0000256" key="2">
    <source>
        <dbReference type="ARBA" id="ARBA00022553"/>
    </source>
</evidence>
<comment type="subcellular location">
    <subcellularLocation>
        <location evidence="1">Membrane</location>
    </subcellularLocation>
</comment>
<dbReference type="Gene3D" id="1.20.5.1930">
    <property type="match status" value="1"/>
</dbReference>
<dbReference type="Pfam" id="PF07730">
    <property type="entry name" value="HisKA_3"/>
    <property type="match status" value="1"/>
</dbReference>
<evidence type="ECO:0000259" key="7">
    <source>
        <dbReference type="PROSITE" id="PS50885"/>
    </source>
</evidence>
<dbReference type="PANTHER" id="PTHR24421">
    <property type="entry name" value="NITRATE/NITRITE SENSOR PROTEIN NARX-RELATED"/>
    <property type="match status" value="1"/>
</dbReference>
<proteinExistence type="predicted"/>
<name>A0ABM8E626_9HYPH</name>
<dbReference type="SUPFAM" id="SSF55874">
    <property type="entry name" value="ATPase domain of HSP90 chaperone/DNA topoisomerase II/histidine kinase"/>
    <property type="match status" value="1"/>
</dbReference>
<organism evidence="8 9">
    <name type="scientific">Methylocystis iwaonis</name>
    <dbReference type="NCBI Taxonomy" id="2885079"/>
    <lineage>
        <taxon>Bacteria</taxon>
        <taxon>Pseudomonadati</taxon>
        <taxon>Pseudomonadota</taxon>
        <taxon>Alphaproteobacteria</taxon>
        <taxon>Hyphomicrobiales</taxon>
        <taxon>Methylocystaceae</taxon>
        <taxon>Methylocystis</taxon>
    </lineage>
</organism>
<keyword evidence="9" id="KW-1185">Reference proteome</keyword>
<evidence type="ECO:0000256" key="5">
    <source>
        <dbReference type="ARBA" id="ARBA00023012"/>
    </source>
</evidence>
<dbReference type="CDD" id="cd06225">
    <property type="entry name" value="HAMP"/>
    <property type="match status" value="1"/>
</dbReference>
<dbReference type="EMBL" id="AP027142">
    <property type="protein sequence ID" value="BDV33296.1"/>
    <property type="molecule type" value="Genomic_DNA"/>
</dbReference>
<dbReference type="InterPro" id="IPR003594">
    <property type="entry name" value="HATPase_dom"/>
</dbReference>
<keyword evidence="6" id="KW-0472">Membrane</keyword>